<keyword evidence="4 11" id="KW-0396">Initiation factor</keyword>
<dbReference type="GO" id="GO:0005085">
    <property type="term" value="F:guanyl-nucleotide exchange factor activity"/>
    <property type="evidence" value="ECO:0007669"/>
    <property type="project" value="TreeGrafter"/>
</dbReference>
<dbReference type="Gene3D" id="1.20.120.1070">
    <property type="entry name" value="Translation initiation factor eIF-2B, N-terminal domain"/>
    <property type="match status" value="1"/>
</dbReference>
<proteinExistence type="inferred from homology"/>
<organism evidence="11 12">
    <name type="scientific">Heterodermia speciosa</name>
    <dbReference type="NCBI Taxonomy" id="116794"/>
    <lineage>
        <taxon>Eukaryota</taxon>
        <taxon>Fungi</taxon>
        <taxon>Dikarya</taxon>
        <taxon>Ascomycota</taxon>
        <taxon>Pezizomycotina</taxon>
        <taxon>Lecanoromycetes</taxon>
        <taxon>OSLEUM clade</taxon>
        <taxon>Lecanoromycetidae</taxon>
        <taxon>Caliciales</taxon>
        <taxon>Physciaceae</taxon>
        <taxon>Heterodermia</taxon>
    </lineage>
</organism>
<dbReference type="SUPFAM" id="SSF100950">
    <property type="entry name" value="NagB/RpiA/CoA transferase-like"/>
    <property type="match status" value="1"/>
</dbReference>
<evidence type="ECO:0000313" key="12">
    <source>
        <dbReference type="Proteomes" id="UP000664521"/>
    </source>
</evidence>
<dbReference type="Gene3D" id="3.40.50.10470">
    <property type="entry name" value="Translation initiation factor eif-2b, domain 2"/>
    <property type="match status" value="1"/>
</dbReference>
<comment type="subunit">
    <text evidence="8">Component of the translation initiation factor 2B (eIF2B) complex which is a heterodecamer of two sets of five different subunits: alpha, beta, gamma, delta and epsilon. Subunits alpha, beta and delta comprise a regulatory subcomplex and subunits epsilon and gamma comprise a catalytic subcomplex. Within the complex, the hexameric regulatory complex resides at the center, with the two heterodimeric catalytic subcomplexes bound on opposite sides.</text>
</comment>
<keyword evidence="5" id="KW-0648">Protein biosynthesis</keyword>
<comment type="similarity">
    <text evidence="2 9">Belongs to the eIF-2B alpha/beta/delta subunits family.</text>
</comment>
<dbReference type="InterPro" id="IPR042529">
    <property type="entry name" value="IF_2B-like_C"/>
</dbReference>
<evidence type="ECO:0000256" key="1">
    <source>
        <dbReference type="ARBA" id="ARBA00004514"/>
    </source>
</evidence>
<evidence type="ECO:0000256" key="6">
    <source>
        <dbReference type="ARBA" id="ARBA00044208"/>
    </source>
</evidence>
<comment type="caution">
    <text evidence="11">The sequence shown here is derived from an EMBL/GenBank/DDBJ whole genome shotgun (WGS) entry which is preliminary data.</text>
</comment>
<accession>A0A8H3F6W1</accession>
<dbReference type="InterPro" id="IPR000649">
    <property type="entry name" value="IF-2B-related"/>
</dbReference>
<name>A0A8H3F6W1_9LECA</name>
<gene>
    <name evidence="11" type="primary">GCN3</name>
    <name evidence="11" type="ORF">HETSPECPRED_003145</name>
</gene>
<dbReference type="GO" id="GO:0005829">
    <property type="term" value="C:cytosol"/>
    <property type="evidence" value="ECO:0007669"/>
    <property type="project" value="UniProtKB-SubCell"/>
</dbReference>
<protein>
    <recommendedName>
        <fullName evidence="6">Translation initiation factor eIF2B subunit alpha</fullName>
    </recommendedName>
    <alternativeName>
        <fullName evidence="7">eIF2B GDP-GTP exchange factor subunit alpha</fullName>
    </alternativeName>
</protein>
<dbReference type="AlphaFoldDB" id="A0A8H3F6W1"/>
<dbReference type="InterPro" id="IPR037171">
    <property type="entry name" value="NagB/RpiA_transferase-like"/>
</dbReference>
<dbReference type="OrthoDB" id="10249309at2759"/>
<dbReference type="Pfam" id="PF01008">
    <property type="entry name" value="IF-2B"/>
    <property type="match status" value="1"/>
</dbReference>
<evidence type="ECO:0000313" key="11">
    <source>
        <dbReference type="EMBL" id="CAF9917132.1"/>
    </source>
</evidence>
<evidence type="ECO:0000256" key="7">
    <source>
        <dbReference type="ARBA" id="ARBA00044236"/>
    </source>
</evidence>
<keyword evidence="12" id="KW-1185">Reference proteome</keyword>
<reference evidence="11" key="1">
    <citation type="submission" date="2021-03" db="EMBL/GenBank/DDBJ databases">
        <authorList>
            <person name="Tagirdzhanova G."/>
        </authorList>
    </citation>
    <scope>NUCLEOTIDE SEQUENCE</scope>
</reference>
<dbReference type="Proteomes" id="UP000664521">
    <property type="component" value="Unassembled WGS sequence"/>
</dbReference>
<comment type="subcellular location">
    <subcellularLocation>
        <location evidence="1">Cytoplasm</location>
        <location evidence="1">Cytosol</location>
    </subcellularLocation>
</comment>
<evidence type="ECO:0000256" key="2">
    <source>
        <dbReference type="ARBA" id="ARBA00007251"/>
    </source>
</evidence>
<dbReference type="PANTHER" id="PTHR45860:SF1">
    <property type="entry name" value="TRANSLATION INITIATION FACTOR EIF-2B SUBUNIT ALPHA"/>
    <property type="match status" value="1"/>
</dbReference>
<evidence type="ECO:0000256" key="5">
    <source>
        <dbReference type="ARBA" id="ARBA00022917"/>
    </source>
</evidence>
<dbReference type="GO" id="GO:0003743">
    <property type="term" value="F:translation initiation factor activity"/>
    <property type="evidence" value="ECO:0007669"/>
    <property type="project" value="UniProtKB-KW"/>
</dbReference>
<evidence type="ECO:0000256" key="8">
    <source>
        <dbReference type="ARBA" id="ARBA00046432"/>
    </source>
</evidence>
<sequence length="370" mass="39308">MTELVAPSSINLSTPPSTPKPDSQSDGKSDFEYSTFAITSLKLLLMVLASIVSTYHSLLSSDPLLTMPVAAIESLILLLSHSPSSTISETLSLLAHYTSILKSSVANPIALSAGTDLFQRYLISSLQSPQPTYPGNRGGRARGGDTTDDFQAIRHHLISNGRLFAARAKEARSQIAHVARQFIGDGTTVLTYGSSRVVGAVLDAALKSDTCFKLVYVCDTTTTSTDMPPTLPSPSRELPIAIIPPSAVAHALSQVSMVMLGAEGVVENGGIISGMGTYQLGVLAKAAGKPVYVCAESHKFVRIFPLSQADVGGVGLQFSESAAKGQRKGSETDEKRRIDYTPPELITALITESGVHTPESVSEELIKIWY</sequence>
<keyword evidence="3" id="KW-0963">Cytoplasm</keyword>
<dbReference type="GO" id="GO:0005851">
    <property type="term" value="C:eukaryotic translation initiation factor 2B complex"/>
    <property type="evidence" value="ECO:0007669"/>
    <property type="project" value="TreeGrafter"/>
</dbReference>
<dbReference type="InterPro" id="IPR051501">
    <property type="entry name" value="eIF2B_alpha/beta/delta"/>
</dbReference>
<dbReference type="EMBL" id="CAJPDS010000019">
    <property type="protein sequence ID" value="CAF9917132.1"/>
    <property type="molecule type" value="Genomic_DNA"/>
</dbReference>
<evidence type="ECO:0000256" key="3">
    <source>
        <dbReference type="ARBA" id="ARBA00022490"/>
    </source>
</evidence>
<dbReference type="PANTHER" id="PTHR45860">
    <property type="entry name" value="TRANSLATION INITIATION FACTOR EIF-2B SUBUNIT ALPHA"/>
    <property type="match status" value="1"/>
</dbReference>
<evidence type="ECO:0000256" key="10">
    <source>
        <dbReference type="SAM" id="MobiDB-lite"/>
    </source>
</evidence>
<evidence type="ECO:0000256" key="4">
    <source>
        <dbReference type="ARBA" id="ARBA00022540"/>
    </source>
</evidence>
<feature type="compositionally biased region" description="Polar residues" evidence="10">
    <location>
        <begin position="8"/>
        <end position="22"/>
    </location>
</feature>
<feature type="region of interest" description="Disordered" evidence="10">
    <location>
        <begin position="1"/>
        <end position="28"/>
    </location>
</feature>
<evidence type="ECO:0000256" key="9">
    <source>
        <dbReference type="RuleBase" id="RU003814"/>
    </source>
</evidence>
<dbReference type="InterPro" id="IPR042528">
    <property type="entry name" value="elF-2B_alpha_N"/>
</dbReference>